<keyword evidence="4 7" id="KW-0472">Membrane</keyword>
<feature type="transmembrane region" description="Helical" evidence="7">
    <location>
        <begin position="23"/>
        <end position="46"/>
    </location>
</feature>
<evidence type="ECO:0000256" key="6">
    <source>
        <dbReference type="SAM" id="MobiDB-lite"/>
    </source>
</evidence>
<name>F2T593_AJEDA</name>
<dbReference type="PANTHER" id="PTHR33048">
    <property type="entry name" value="PTH11-LIKE INTEGRAL MEMBRANE PROTEIN (AFU_ORTHOLOGUE AFUA_5G11245)"/>
    <property type="match status" value="1"/>
</dbReference>
<dbReference type="Pfam" id="PF20684">
    <property type="entry name" value="Fung_rhodopsin"/>
    <property type="match status" value="1"/>
</dbReference>
<evidence type="ECO:0000256" key="1">
    <source>
        <dbReference type="ARBA" id="ARBA00004141"/>
    </source>
</evidence>
<organism evidence="9">
    <name type="scientific">Ajellomyces dermatitidis (strain ATCC 18188 / CBS 674.68)</name>
    <name type="common">Blastomyces dermatitidis</name>
    <dbReference type="NCBI Taxonomy" id="653446"/>
    <lineage>
        <taxon>Eukaryota</taxon>
        <taxon>Fungi</taxon>
        <taxon>Dikarya</taxon>
        <taxon>Ascomycota</taxon>
        <taxon>Pezizomycotina</taxon>
        <taxon>Eurotiomycetes</taxon>
        <taxon>Eurotiomycetidae</taxon>
        <taxon>Onygenales</taxon>
        <taxon>Ajellomycetaceae</taxon>
        <taxon>Blastomyces</taxon>
    </lineage>
</organism>
<sequence>METSNRTMYIRLRKESEDKGEHALIVTTTFTIVSLILPIVFMGLLIGGMVCHRKLLERGTFPFIPGEGDFGYWKENANEQVERKSAPGGSKTEILFDTIKKKVILLCASVPVRSASLFCNKASISLQYHRSFPGSRIRIACYGALAFLTLYGLWVVIGSFLICVPSETCMSRDALWLSTAIVHIVTDIILLAIPMPIPIRLNLHKRKRIGLVLVSLLEDQSNDTAASWSAVKCDVARICCSLPTLRTLITRMFPNIFSKSNRAYGGGSKGNSWCLPRWFGSQGSRGAIDQEHDMQPSQKKPRDVEDCGDSGRGADGVRAIESISQRPLYMT</sequence>
<protein>
    <recommendedName>
        <fullName evidence="8">Rhodopsin domain-containing protein</fullName>
    </recommendedName>
</protein>
<feature type="domain" description="Rhodopsin" evidence="8">
    <location>
        <begin position="111"/>
        <end position="215"/>
    </location>
</feature>
<dbReference type="Proteomes" id="UP000007802">
    <property type="component" value="Unassembled WGS sequence"/>
</dbReference>
<evidence type="ECO:0000259" key="8">
    <source>
        <dbReference type="Pfam" id="PF20684"/>
    </source>
</evidence>
<evidence type="ECO:0000256" key="5">
    <source>
        <dbReference type="ARBA" id="ARBA00038359"/>
    </source>
</evidence>
<comment type="similarity">
    <text evidence="5">Belongs to the SAT4 family.</text>
</comment>
<proteinExistence type="inferred from homology"/>
<dbReference type="PANTHER" id="PTHR33048:SF47">
    <property type="entry name" value="INTEGRAL MEMBRANE PROTEIN-RELATED"/>
    <property type="match status" value="1"/>
</dbReference>
<evidence type="ECO:0000256" key="4">
    <source>
        <dbReference type="ARBA" id="ARBA00023136"/>
    </source>
</evidence>
<dbReference type="InterPro" id="IPR052337">
    <property type="entry name" value="SAT4-like"/>
</dbReference>
<accession>F2T593</accession>
<keyword evidence="2 7" id="KW-0812">Transmembrane</keyword>
<comment type="subcellular location">
    <subcellularLocation>
        <location evidence="1">Membrane</location>
        <topology evidence="1">Multi-pass membrane protein</topology>
    </subcellularLocation>
</comment>
<dbReference type="AlphaFoldDB" id="F2T593"/>
<feature type="transmembrane region" description="Helical" evidence="7">
    <location>
        <begin position="174"/>
        <end position="197"/>
    </location>
</feature>
<dbReference type="InterPro" id="IPR049326">
    <property type="entry name" value="Rhodopsin_dom_fungi"/>
</dbReference>
<gene>
    <name evidence="9" type="ORF">BDDG_01255</name>
</gene>
<evidence type="ECO:0000256" key="3">
    <source>
        <dbReference type="ARBA" id="ARBA00022989"/>
    </source>
</evidence>
<feature type="compositionally biased region" description="Basic and acidic residues" evidence="6">
    <location>
        <begin position="288"/>
        <end position="305"/>
    </location>
</feature>
<feature type="region of interest" description="Disordered" evidence="6">
    <location>
        <begin position="286"/>
        <end position="331"/>
    </location>
</feature>
<dbReference type="EMBL" id="GG749409">
    <property type="protein sequence ID" value="EGE78318.2"/>
    <property type="molecule type" value="Genomic_DNA"/>
</dbReference>
<keyword evidence="3 7" id="KW-1133">Transmembrane helix</keyword>
<evidence type="ECO:0000256" key="2">
    <source>
        <dbReference type="ARBA" id="ARBA00022692"/>
    </source>
</evidence>
<evidence type="ECO:0000313" key="9">
    <source>
        <dbReference type="EMBL" id="EGE78318.2"/>
    </source>
</evidence>
<dbReference type="GO" id="GO:0016020">
    <property type="term" value="C:membrane"/>
    <property type="evidence" value="ECO:0007669"/>
    <property type="project" value="UniProtKB-SubCell"/>
</dbReference>
<dbReference type="OrthoDB" id="444631at2759"/>
<evidence type="ECO:0000256" key="7">
    <source>
        <dbReference type="SAM" id="Phobius"/>
    </source>
</evidence>
<reference evidence="9" key="1">
    <citation type="submission" date="2010-03" db="EMBL/GenBank/DDBJ databases">
        <title>Annotation of Blastomyces dermatitidis strain ATCC 18188.</title>
        <authorList>
            <consortium name="The Broad Institute Genome Sequencing Platform"/>
            <consortium name="Broad Institute Genome Sequencing Center for Infectious Disease."/>
            <person name="Cuomo C."/>
            <person name="Klein B."/>
            <person name="Sullivan T."/>
            <person name="Heitman J."/>
            <person name="Young S."/>
            <person name="Zeng Q."/>
            <person name="Gargeya S."/>
            <person name="Alvarado L."/>
            <person name="Berlin A.M."/>
            <person name="Chapman S.B."/>
            <person name="Chen Z."/>
            <person name="Freedman E."/>
            <person name="Gellesch M."/>
            <person name="Goldberg J."/>
            <person name="Griggs A."/>
            <person name="Gujja S."/>
            <person name="Heilman E."/>
            <person name="Heiman D."/>
            <person name="Howarth C."/>
            <person name="Mehta T."/>
            <person name="Neiman D."/>
            <person name="Pearson M."/>
            <person name="Roberts A."/>
            <person name="Saif S."/>
            <person name="Shea T."/>
            <person name="Shenoy N."/>
            <person name="Sisk P."/>
            <person name="Stolte C."/>
            <person name="Sykes S."/>
            <person name="White J."/>
            <person name="Yandava C."/>
            <person name="Haas B."/>
            <person name="Nusbaum C."/>
            <person name="Birren B."/>
        </authorList>
    </citation>
    <scope>NUCLEOTIDE SEQUENCE [LARGE SCALE GENOMIC DNA]</scope>
    <source>
        <strain evidence="9">ATCC 18188</strain>
    </source>
</reference>
<feature type="transmembrane region" description="Helical" evidence="7">
    <location>
        <begin position="139"/>
        <end position="162"/>
    </location>
</feature>
<dbReference type="HOGENOM" id="CLU_028200_0_2_1"/>